<dbReference type="Gene3D" id="3.30.70.980">
    <property type="match status" value="2"/>
</dbReference>
<dbReference type="GeneID" id="25985900"/>
<dbReference type="PANTHER" id="PTHR12532:SF0">
    <property type="entry name" value="TRANSLATIONAL ACTIVATOR OF CYTOCHROME C OXIDASE 1"/>
    <property type="match status" value="1"/>
</dbReference>
<evidence type="ECO:0000256" key="3">
    <source>
        <dbReference type="SAM" id="MobiDB-lite"/>
    </source>
</evidence>
<dbReference type="InterPro" id="IPR026564">
    <property type="entry name" value="Transcrip_reg_TACO1-like_dom3"/>
</dbReference>
<dbReference type="InterPro" id="IPR017856">
    <property type="entry name" value="Integrase-like_N"/>
</dbReference>
<dbReference type="SUPFAM" id="SSF75625">
    <property type="entry name" value="YebC-like"/>
    <property type="match status" value="1"/>
</dbReference>
<dbReference type="OrthoDB" id="2017544at2759"/>
<dbReference type="Gene3D" id="1.10.10.200">
    <property type="match status" value="1"/>
</dbReference>
<accession>J6EVN0</accession>
<dbReference type="GO" id="GO:0005739">
    <property type="term" value="C:mitochondrion"/>
    <property type="evidence" value="ECO:0007669"/>
    <property type="project" value="UniProtKB-SubCell"/>
</dbReference>
<sequence length="286" mass="30218">MSFSRPLARAVQPLLRSVGPSVGPSRALSTSSVAASGHSRWSKIRHKKGAVDAARGSQFSKILTEVHTAFRTGGLDPDKNPRLAKALVAAKEAGVPKANIEGAFARARKLADGSGKPVTFEAMGGGGKVAFIVECITDNPNRTVSRVKELLGKGGARVAPVAFMFERKGVIRLSPQEGSKATFDSLFDAAAEAGAEDVKELDPEEGEGHWEVVTSPNDLSTVTGVLSAAPHDALYSVNNSELAYIPNDPVEVGPEGLEEDKAEAIERAIEALEEEPDVVRVWTNLA</sequence>
<dbReference type="InterPro" id="IPR002876">
    <property type="entry name" value="Transcrip_reg_TACO1-like"/>
</dbReference>
<dbReference type="Pfam" id="PF20772">
    <property type="entry name" value="TACO1_YebC_N"/>
    <property type="match status" value="1"/>
</dbReference>
<proteinExistence type="inferred from homology"/>
<gene>
    <name evidence="6" type="ORF">A1Q1_02386</name>
</gene>
<dbReference type="VEuPathDB" id="FungiDB:A1Q1_02386"/>
<evidence type="ECO:0000259" key="4">
    <source>
        <dbReference type="Pfam" id="PF01709"/>
    </source>
</evidence>
<name>J6EVN0_TRIAS</name>
<evidence type="ECO:0000256" key="1">
    <source>
        <dbReference type="ARBA" id="ARBA00004173"/>
    </source>
</evidence>
<dbReference type="InterPro" id="IPR048300">
    <property type="entry name" value="TACO1_YebC-like_2nd/3rd_dom"/>
</dbReference>
<comment type="similarity">
    <text evidence="2">Belongs to the TACO1 family.</text>
</comment>
<dbReference type="AlphaFoldDB" id="J6EVN0"/>
<dbReference type="InterPro" id="IPR049083">
    <property type="entry name" value="TACO1_YebC_N"/>
</dbReference>
<reference evidence="6 7" key="1">
    <citation type="journal article" date="2012" name="Eukaryot. Cell">
        <title>Draft genome sequence of CBS 2479, the standard type strain of Trichosporon asahii.</title>
        <authorList>
            <person name="Yang R.Y."/>
            <person name="Li H.T."/>
            <person name="Zhu H."/>
            <person name="Zhou G.P."/>
            <person name="Wang M."/>
            <person name="Wang L."/>
        </authorList>
    </citation>
    <scope>NUCLEOTIDE SEQUENCE [LARGE SCALE GENOMIC DNA]</scope>
    <source>
        <strain evidence="7">ATCC 90039 / CBS 2479 / JCM 2466 / KCTC 7840 / NCYC 2677 / UAMH 7654</strain>
    </source>
</reference>
<feature type="region of interest" description="Disordered" evidence="3">
    <location>
        <begin position="19"/>
        <end position="41"/>
    </location>
</feature>
<dbReference type="Pfam" id="PF01709">
    <property type="entry name" value="Transcrip_reg"/>
    <property type="match status" value="1"/>
</dbReference>
<dbReference type="InterPro" id="IPR029072">
    <property type="entry name" value="YebC-like"/>
</dbReference>
<feature type="domain" description="TACO1/YebC-like second and third" evidence="4">
    <location>
        <begin position="117"/>
        <end position="285"/>
    </location>
</feature>
<dbReference type="FunFam" id="1.10.10.200:FF:000002">
    <property type="entry name" value="Probable transcriptional regulatory protein CLM62_37755"/>
    <property type="match status" value="1"/>
</dbReference>
<protein>
    <submittedName>
        <fullName evidence="6">Uncharacterized protein</fullName>
    </submittedName>
</protein>
<evidence type="ECO:0000313" key="7">
    <source>
        <dbReference type="Proteomes" id="UP000002748"/>
    </source>
</evidence>
<organism evidence="6 7">
    <name type="scientific">Trichosporon asahii var. asahii (strain ATCC 90039 / CBS 2479 / JCM 2466 / KCTC 7840 / NBRC 103889/ NCYC 2677 / UAMH 7654)</name>
    <name type="common">Yeast</name>
    <dbReference type="NCBI Taxonomy" id="1186058"/>
    <lineage>
        <taxon>Eukaryota</taxon>
        <taxon>Fungi</taxon>
        <taxon>Dikarya</taxon>
        <taxon>Basidiomycota</taxon>
        <taxon>Agaricomycotina</taxon>
        <taxon>Tremellomycetes</taxon>
        <taxon>Trichosporonales</taxon>
        <taxon>Trichosporonaceae</taxon>
        <taxon>Trichosporon</taxon>
    </lineage>
</organism>
<dbReference type="HAMAP" id="MF_00693">
    <property type="entry name" value="Transcrip_reg_TACO1"/>
    <property type="match status" value="1"/>
</dbReference>
<dbReference type="Proteomes" id="UP000002748">
    <property type="component" value="Unassembled WGS sequence"/>
</dbReference>
<comment type="subcellular location">
    <subcellularLocation>
        <location evidence="1">Mitochondrion</location>
    </subcellularLocation>
</comment>
<feature type="domain" description="TACO1/YebC-like N-terminal" evidence="5">
    <location>
        <begin position="39"/>
        <end position="108"/>
    </location>
</feature>
<dbReference type="PANTHER" id="PTHR12532">
    <property type="entry name" value="TRANSLATIONAL ACTIVATOR OF CYTOCHROME C OXIDASE 1"/>
    <property type="match status" value="1"/>
</dbReference>
<dbReference type="EMBL" id="ALBS01000196">
    <property type="protein sequence ID" value="EJT48659.1"/>
    <property type="molecule type" value="Genomic_DNA"/>
</dbReference>
<dbReference type="RefSeq" id="XP_014180806.1">
    <property type="nucleotide sequence ID" value="XM_014325331.1"/>
</dbReference>
<evidence type="ECO:0000313" key="6">
    <source>
        <dbReference type="EMBL" id="EJT48659.1"/>
    </source>
</evidence>
<evidence type="ECO:0000259" key="5">
    <source>
        <dbReference type="Pfam" id="PF20772"/>
    </source>
</evidence>
<comment type="caution">
    <text evidence="6">The sequence shown here is derived from an EMBL/GenBank/DDBJ whole genome shotgun (WGS) entry which is preliminary data.</text>
</comment>
<dbReference type="HOGENOM" id="CLU_062974_1_0_1"/>
<evidence type="ECO:0000256" key="2">
    <source>
        <dbReference type="ARBA" id="ARBA00008724"/>
    </source>
</evidence>
<dbReference type="KEGG" id="tasa:A1Q1_02386"/>